<protein>
    <recommendedName>
        <fullName evidence="4">CRISPR type III-associated protein domain-containing protein</fullName>
    </recommendedName>
</protein>
<name>A0ABQ0JSR6_9BACT</name>
<feature type="domain" description="CRISPR type III-associated protein" evidence="4">
    <location>
        <begin position="162"/>
        <end position="346"/>
    </location>
</feature>
<keyword evidence="6" id="KW-1185">Reference proteome</keyword>
<organism evidence="5 6">
    <name type="scientific">Candidatus Brocadia sinica JPN1</name>
    <dbReference type="NCBI Taxonomy" id="1197129"/>
    <lineage>
        <taxon>Bacteria</taxon>
        <taxon>Pseudomonadati</taxon>
        <taxon>Planctomycetota</taxon>
        <taxon>Candidatus Brocadiia</taxon>
        <taxon>Candidatus Brocadiales</taxon>
        <taxon>Candidatus Brocadiaceae</taxon>
        <taxon>Candidatus Brocadia</taxon>
    </lineage>
</organism>
<dbReference type="Proteomes" id="UP000032309">
    <property type="component" value="Unassembled WGS sequence"/>
</dbReference>
<evidence type="ECO:0000259" key="4">
    <source>
        <dbReference type="Pfam" id="PF03787"/>
    </source>
</evidence>
<dbReference type="Pfam" id="PF03787">
    <property type="entry name" value="RAMPs"/>
    <property type="match status" value="1"/>
</dbReference>
<feature type="coiled-coil region" evidence="2">
    <location>
        <begin position="19"/>
        <end position="61"/>
    </location>
</feature>
<evidence type="ECO:0000256" key="2">
    <source>
        <dbReference type="SAM" id="Coils"/>
    </source>
</evidence>
<dbReference type="RefSeq" id="WP_052561636.1">
    <property type="nucleotide sequence ID" value="NZ_BAFN01000001.1"/>
</dbReference>
<dbReference type="EMBL" id="BAFN01000001">
    <property type="protein sequence ID" value="GAN31761.1"/>
    <property type="molecule type" value="Genomic_DNA"/>
</dbReference>
<dbReference type="CDD" id="cd09726">
    <property type="entry name" value="RAMP_I_III"/>
    <property type="match status" value="1"/>
</dbReference>
<keyword evidence="1" id="KW-0051">Antiviral defense</keyword>
<accession>A0ABQ0JSR6</accession>
<dbReference type="InterPro" id="IPR005537">
    <property type="entry name" value="RAMP_III_fam"/>
</dbReference>
<proteinExistence type="predicted"/>
<evidence type="ECO:0000256" key="1">
    <source>
        <dbReference type="ARBA" id="ARBA00023118"/>
    </source>
</evidence>
<evidence type="ECO:0000313" key="6">
    <source>
        <dbReference type="Proteomes" id="UP000032309"/>
    </source>
</evidence>
<reference evidence="6" key="1">
    <citation type="journal article" date="2015" name="Genome Announc.">
        <title>Draft Genome Sequence of an Anaerobic Ammonium-Oxidizing Bacterium, "Candidatus Brocadia sinica".</title>
        <authorList>
            <person name="Oshiki M."/>
            <person name="Shinyako-Hata K."/>
            <person name="Satoh H."/>
            <person name="Okabe S."/>
        </authorList>
    </citation>
    <scope>NUCLEOTIDE SEQUENCE [LARGE SCALE GENOMIC DNA]</scope>
    <source>
        <strain evidence="6">JPN1</strain>
    </source>
</reference>
<evidence type="ECO:0000256" key="3">
    <source>
        <dbReference type="SAM" id="MobiDB-lite"/>
    </source>
</evidence>
<evidence type="ECO:0000313" key="5">
    <source>
        <dbReference type="EMBL" id="GAN31761.1"/>
    </source>
</evidence>
<comment type="caution">
    <text evidence="5">The sequence shown here is derived from an EMBL/GenBank/DDBJ whole genome shotgun (WGS) entry which is preliminary data.</text>
</comment>
<feature type="region of interest" description="Disordered" evidence="3">
    <location>
        <begin position="356"/>
        <end position="383"/>
    </location>
</feature>
<keyword evidence="2" id="KW-0175">Coiled coil</keyword>
<sequence>MSFDWYIKSNEQIRLLINIASLNKQIATKMHEIKDAAQDKKTQLNKEKKDLEKNAENKWNEAYKLTPYFSAYWKSLSSYYLAEDQPLADLVRDRYTNLQSGEGRVRIKQDIESQRLLDIFNFFKIPTVDISLLLPFSFFLQFTFTLVKPYLSKDEEGFYICENPVKKDKVFKVPTVPGSTWKGNMRWTAGRLLEMDGNVNMRFKKRIHISNLFGNENEAEKRYFDALMPEKKEAFEQVTRTLFNKEGLRKGRLNFYPTFFDQISLEVINPHDRKTKAGTVPIYIESVPAGASGTFSLLYVPFDLMGKRSEEVKQQVSEDINLVYNSLKEMMLTYGFSAKKSCGFGVTEKDINGIFEMSGNKDKKPTNPEPGQPTQTKKKKTYSSFSELPGYIQPTKQANSLTFSSFEKLKDIINQVKAEVMKNAG</sequence>
<gene>
    <name evidence="5" type="ORF">BROSI_A0265</name>
</gene>